<protein>
    <submittedName>
        <fullName evidence="2">Uncharacterized protein</fullName>
    </submittedName>
</protein>
<feature type="region of interest" description="Disordered" evidence="1">
    <location>
        <begin position="143"/>
        <end position="353"/>
    </location>
</feature>
<gene>
    <name evidence="2" type="ORF">OBBRIDRAFT_800628</name>
</gene>
<proteinExistence type="predicted"/>
<keyword evidence="3" id="KW-1185">Reference proteome</keyword>
<feature type="compositionally biased region" description="Low complexity" evidence="1">
    <location>
        <begin position="320"/>
        <end position="334"/>
    </location>
</feature>
<organism evidence="2 3">
    <name type="scientific">Obba rivulosa</name>
    <dbReference type="NCBI Taxonomy" id="1052685"/>
    <lineage>
        <taxon>Eukaryota</taxon>
        <taxon>Fungi</taxon>
        <taxon>Dikarya</taxon>
        <taxon>Basidiomycota</taxon>
        <taxon>Agaricomycotina</taxon>
        <taxon>Agaricomycetes</taxon>
        <taxon>Polyporales</taxon>
        <taxon>Gelatoporiaceae</taxon>
        <taxon>Obba</taxon>
    </lineage>
</organism>
<feature type="region of interest" description="Disordered" evidence="1">
    <location>
        <begin position="1"/>
        <end position="95"/>
    </location>
</feature>
<feature type="compositionally biased region" description="Basic and acidic residues" evidence="1">
    <location>
        <begin position="309"/>
        <end position="319"/>
    </location>
</feature>
<feature type="compositionally biased region" description="Basic and acidic residues" evidence="1">
    <location>
        <begin position="143"/>
        <end position="221"/>
    </location>
</feature>
<evidence type="ECO:0000313" key="2">
    <source>
        <dbReference type="EMBL" id="OCH95212.1"/>
    </source>
</evidence>
<feature type="compositionally biased region" description="Polar residues" evidence="1">
    <location>
        <begin position="13"/>
        <end position="22"/>
    </location>
</feature>
<accession>A0A8E2J7I8</accession>
<dbReference type="OrthoDB" id="2402960at2759"/>
<evidence type="ECO:0000313" key="3">
    <source>
        <dbReference type="Proteomes" id="UP000250043"/>
    </source>
</evidence>
<evidence type="ECO:0000256" key="1">
    <source>
        <dbReference type="SAM" id="MobiDB-lite"/>
    </source>
</evidence>
<dbReference type="Proteomes" id="UP000250043">
    <property type="component" value="Unassembled WGS sequence"/>
</dbReference>
<feature type="compositionally biased region" description="Basic and acidic residues" evidence="1">
    <location>
        <begin position="70"/>
        <end position="95"/>
    </location>
</feature>
<sequence length="353" mass="38959">MPPRGRGGRGGYAQQNRYSSSADAKDTSSNDTGESPWGVSKTSDRVDEQASQGGAEEDTSAQGDAQQAAQKKERPYFNPERVKTGGAQRDKLSEEALAERMTRIREQNEKIKQRRMNVIADEEAFKKSQEEERAKAEEIKKVQEHVDRTREQNARRKLDKIQNREWDSGKQTEDGWKPAERVEEHLNPVRSEWSERPPRESGIRGAVRGERRGEREGERGRGRGRGGRGRGRGDYSDYTPDSGAGTDGWGTTDAPWSSSNTAEKPAEEEGWGSGAQAPWGSSEAKEKPAEEEGWGSAAAPWDPSGAADKPAESAEKPADDAWPPADDSWPPKDAQPSKEAADEDAWPPTSSLW</sequence>
<reference evidence="2 3" key="1">
    <citation type="submission" date="2016-07" db="EMBL/GenBank/DDBJ databases">
        <title>Draft genome of the white-rot fungus Obba rivulosa 3A-2.</title>
        <authorList>
            <consortium name="DOE Joint Genome Institute"/>
            <person name="Miettinen O."/>
            <person name="Riley R."/>
            <person name="Acob R."/>
            <person name="Barry K."/>
            <person name="Cullen D."/>
            <person name="De Vries R."/>
            <person name="Hainaut M."/>
            <person name="Hatakka A."/>
            <person name="Henrissat B."/>
            <person name="Hilden K."/>
            <person name="Kuo R."/>
            <person name="Labutti K."/>
            <person name="Lipzen A."/>
            <person name="Makela M.R."/>
            <person name="Sandor L."/>
            <person name="Spatafora J.W."/>
            <person name="Grigoriev I.V."/>
            <person name="Hibbett D.S."/>
        </authorList>
    </citation>
    <scope>NUCLEOTIDE SEQUENCE [LARGE SCALE GENOMIC DNA]</scope>
    <source>
        <strain evidence="2 3">3A-2</strain>
    </source>
</reference>
<dbReference type="EMBL" id="KV722337">
    <property type="protein sequence ID" value="OCH95212.1"/>
    <property type="molecule type" value="Genomic_DNA"/>
</dbReference>
<name>A0A8E2J7I8_9APHY</name>
<dbReference type="AlphaFoldDB" id="A0A8E2J7I8"/>